<dbReference type="GO" id="GO:0004585">
    <property type="term" value="F:ornithine carbamoyltransferase activity"/>
    <property type="evidence" value="ECO:0007669"/>
    <property type="project" value="UniProtKB-UniRule"/>
</dbReference>
<dbReference type="Gene3D" id="3.40.50.1370">
    <property type="entry name" value="Aspartate/ornithine carbamoyltransferase"/>
    <property type="match status" value="2"/>
</dbReference>
<feature type="domain" description="Aspartate/ornithine carbamoyltransferase Asp/Orn-binding" evidence="7">
    <location>
        <begin position="148"/>
        <end position="296"/>
    </location>
</feature>
<dbReference type="InterPro" id="IPR006130">
    <property type="entry name" value="Asp/Orn_carbamoylTrfase"/>
</dbReference>
<evidence type="ECO:0000259" key="7">
    <source>
        <dbReference type="Pfam" id="PF00185"/>
    </source>
</evidence>
<evidence type="ECO:0000256" key="6">
    <source>
        <dbReference type="RuleBase" id="RU003634"/>
    </source>
</evidence>
<dbReference type="NCBIfam" id="TIGR00658">
    <property type="entry name" value="orni_carb_tr"/>
    <property type="match status" value="1"/>
</dbReference>
<dbReference type="InterPro" id="IPR036901">
    <property type="entry name" value="Asp/Orn_carbamoylTrfase_sf"/>
</dbReference>
<dbReference type="GO" id="GO:0042450">
    <property type="term" value="P:L-arginine biosynthetic process via ornithine"/>
    <property type="evidence" value="ECO:0007669"/>
    <property type="project" value="UniProtKB-UniRule"/>
</dbReference>
<dbReference type="EMBL" id="WBUI01000029">
    <property type="protein sequence ID" value="KAB2929580.1"/>
    <property type="molecule type" value="Genomic_DNA"/>
</dbReference>
<dbReference type="GO" id="GO:0016597">
    <property type="term" value="F:amino acid binding"/>
    <property type="evidence" value="ECO:0007669"/>
    <property type="project" value="InterPro"/>
</dbReference>
<evidence type="ECO:0000256" key="4">
    <source>
        <dbReference type="ARBA" id="ARBA00048772"/>
    </source>
</evidence>
<dbReference type="InterPro" id="IPR002292">
    <property type="entry name" value="Orn/put_carbamltrans"/>
</dbReference>
<evidence type="ECO:0000256" key="3">
    <source>
        <dbReference type="ARBA" id="ARBA00022679"/>
    </source>
</evidence>
<comment type="similarity">
    <text evidence="1">Belongs to the aspartate/ornithine carbamoyltransferase superfamily. OTCase family.</text>
</comment>
<dbReference type="PRINTS" id="PR00100">
    <property type="entry name" value="AOTCASE"/>
</dbReference>
<evidence type="ECO:0000313" key="10">
    <source>
        <dbReference type="Proteomes" id="UP000460298"/>
    </source>
</evidence>
<evidence type="ECO:0000259" key="8">
    <source>
        <dbReference type="Pfam" id="PF02729"/>
    </source>
</evidence>
<dbReference type="GO" id="GO:0019240">
    <property type="term" value="P:citrulline biosynthetic process"/>
    <property type="evidence" value="ECO:0007669"/>
    <property type="project" value="TreeGrafter"/>
</dbReference>
<dbReference type="NCBIfam" id="NF001986">
    <property type="entry name" value="PRK00779.1"/>
    <property type="match status" value="1"/>
</dbReference>
<comment type="caution">
    <text evidence="9">The sequence shown here is derived from an EMBL/GenBank/DDBJ whole genome shotgun (WGS) entry which is preliminary data.</text>
</comment>
<reference evidence="9 10" key="1">
    <citation type="submission" date="2019-10" db="EMBL/GenBank/DDBJ databases">
        <title>Extracellular Electron Transfer in a Candidatus Methanoperedens spp. Enrichment Culture.</title>
        <authorList>
            <person name="Berger S."/>
            <person name="Rangel Shaw D."/>
            <person name="Berben T."/>
            <person name="In 'T Zandt M."/>
            <person name="Frank J."/>
            <person name="Reimann J."/>
            <person name="Jetten M.S.M."/>
            <person name="Welte C.U."/>
        </authorList>
    </citation>
    <scope>NUCLEOTIDE SEQUENCE [LARGE SCALE GENOMIC DNA]</scope>
    <source>
        <strain evidence="9">SB12</strain>
    </source>
</reference>
<dbReference type="FunFam" id="3.40.50.1370:FF:000008">
    <property type="entry name" value="Ornithine carbamoyltransferase"/>
    <property type="match status" value="1"/>
</dbReference>
<dbReference type="InterPro" id="IPR006131">
    <property type="entry name" value="Asp_carbamoyltransf_Asp/Orn-bd"/>
</dbReference>
<keyword evidence="3 6" id="KW-0808">Transferase</keyword>
<accession>A0A833LVV6</accession>
<dbReference type="EC" id="2.1.3.3" evidence="2 5"/>
<evidence type="ECO:0000256" key="5">
    <source>
        <dbReference type="NCBIfam" id="TIGR00658"/>
    </source>
</evidence>
<dbReference type="PANTHER" id="PTHR45753:SF3">
    <property type="entry name" value="ORNITHINE TRANSCARBAMYLASE, MITOCHONDRIAL"/>
    <property type="match status" value="1"/>
</dbReference>
<dbReference type="PANTHER" id="PTHR45753">
    <property type="entry name" value="ORNITHINE CARBAMOYLTRANSFERASE, MITOCHONDRIAL"/>
    <property type="match status" value="1"/>
</dbReference>
<feature type="domain" description="Aspartate/ornithine carbamoyltransferase carbamoyl-P binding" evidence="8">
    <location>
        <begin position="2"/>
        <end position="140"/>
    </location>
</feature>
<gene>
    <name evidence="9" type="primary">argF</name>
    <name evidence="9" type="ORF">F9K24_19505</name>
</gene>
<comment type="catalytic activity">
    <reaction evidence="4">
        <text>carbamoyl phosphate + L-ornithine = L-citrulline + phosphate + H(+)</text>
        <dbReference type="Rhea" id="RHEA:19513"/>
        <dbReference type="ChEBI" id="CHEBI:15378"/>
        <dbReference type="ChEBI" id="CHEBI:43474"/>
        <dbReference type="ChEBI" id="CHEBI:46911"/>
        <dbReference type="ChEBI" id="CHEBI:57743"/>
        <dbReference type="ChEBI" id="CHEBI:58228"/>
        <dbReference type="EC" id="2.1.3.3"/>
    </reaction>
</comment>
<dbReference type="PRINTS" id="PR00102">
    <property type="entry name" value="OTCASE"/>
</dbReference>
<dbReference type="Pfam" id="PF00185">
    <property type="entry name" value="OTCace"/>
    <property type="match status" value="1"/>
</dbReference>
<dbReference type="PROSITE" id="PS00097">
    <property type="entry name" value="CARBAMOYLTRANSFERASE"/>
    <property type="match status" value="1"/>
</dbReference>
<name>A0A833LVV6_9LEPT</name>
<evidence type="ECO:0000313" key="9">
    <source>
        <dbReference type="EMBL" id="KAB2929580.1"/>
    </source>
</evidence>
<sequence>MRHLINLLNLNEDEFFGILKRGREHAANRRLNPDVLRDKIIALIFEKSSTRTRISFSVAIRELGGSDLEMQAGSLQLGRGETIEDTTMVLGRYVHGVMIRTDSHRKLELMAGLDQVPIINGLSDRHHPCQALADFMTITETGRDLSKTRIAFIGEPNNVFNSLALGTLHSGSSLCVASPEGYEIRPGIQELLRKRNKTIDVYRDPVEAVRQADVIYTDVWISMGQEGEAEIRKKDFAPYSVNEALMKHAPADAIVMHCLPAHRGEEIGGDVMDRHAATIFRQAENRLHVQKALLEWIYEAI</sequence>
<dbReference type="InterPro" id="IPR006132">
    <property type="entry name" value="Asp/Orn_carbamoyltranf_P-bd"/>
</dbReference>
<evidence type="ECO:0000256" key="2">
    <source>
        <dbReference type="ARBA" id="ARBA00013007"/>
    </source>
</evidence>
<dbReference type="AlphaFoldDB" id="A0A833LVV6"/>
<protein>
    <recommendedName>
        <fullName evidence="2 5">Ornithine carbamoyltransferase</fullName>
        <ecNumber evidence="2 5">2.1.3.3</ecNumber>
    </recommendedName>
</protein>
<organism evidence="9 10">
    <name type="scientific">Leptonema illini</name>
    <dbReference type="NCBI Taxonomy" id="183"/>
    <lineage>
        <taxon>Bacteria</taxon>
        <taxon>Pseudomonadati</taxon>
        <taxon>Spirochaetota</taxon>
        <taxon>Spirochaetia</taxon>
        <taxon>Leptospirales</taxon>
        <taxon>Leptospiraceae</taxon>
        <taxon>Leptonema</taxon>
    </lineage>
</organism>
<dbReference type="SUPFAM" id="SSF53671">
    <property type="entry name" value="Aspartate/ornithine carbamoyltransferase"/>
    <property type="match status" value="1"/>
</dbReference>
<evidence type="ECO:0000256" key="1">
    <source>
        <dbReference type="ARBA" id="ARBA00007805"/>
    </source>
</evidence>
<proteinExistence type="inferred from homology"/>
<dbReference type="Pfam" id="PF02729">
    <property type="entry name" value="OTCace_N"/>
    <property type="match status" value="1"/>
</dbReference>
<dbReference type="Proteomes" id="UP000460298">
    <property type="component" value="Unassembled WGS sequence"/>
</dbReference>